<evidence type="ECO:0000256" key="2">
    <source>
        <dbReference type="SAM" id="SignalP"/>
    </source>
</evidence>
<evidence type="ECO:0000313" key="4">
    <source>
        <dbReference type="Proteomes" id="UP001431693"/>
    </source>
</evidence>
<feature type="region of interest" description="Disordered" evidence="1">
    <location>
        <begin position="27"/>
        <end position="49"/>
    </location>
</feature>
<protein>
    <recommendedName>
        <fullName evidence="5">Lipoprotein</fullName>
    </recommendedName>
</protein>
<sequence>MKCKRPLVVLACGCVLAASVAILASQPKTTRDPGDAGAPSVIASSDSRAASEGHSDLAAELAARVRAGDDVLAELAARLQEGDECAVAVCSDGSGSEKLLSPSQSSAVLRAVCNIVLSRDLYCSPEATTDFSGVDAKMIVLAFPDGRSFDFGMAGSDVWIDGFRYLGASFDDGEVIENAWMDSLQSK</sequence>
<organism evidence="3 4">
    <name type="scientific">Kribbibacterium absianum</name>
    <dbReference type="NCBI Taxonomy" id="3044210"/>
    <lineage>
        <taxon>Bacteria</taxon>
        <taxon>Bacillati</taxon>
        <taxon>Actinomycetota</taxon>
        <taxon>Coriobacteriia</taxon>
        <taxon>Coriobacteriales</taxon>
        <taxon>Kribbibacteriaceae</taxon>
        <taxon>Kribbibacterium</taxon>
    </lineage>
</organism>
<accession>A0ABT6ZLC7</accession>
<evidence type="ECO:0000256" key="1">
    <source>
        <dbReference type="SAM" id="MobiDB-lite"/>
    </source>
</evidence>
<reference evidence="3" key="1">
    <citation type="submission" date="2023-05" db="EMBL/GenBank/DDBJ databases">
        <title>[olsenella] sp. nov., isolated from a pig farm feces dump.</title>
        <authorList>
            <person name="Chang Y.-H."/>
        </authorList>
    </citation>
    <scope>NUCLEOTIDE SEQUENCE</scope>
    <source>
        <strain evidence="3">YH-ols2217</strain>
    </source>
</reference>
<feature type="chain" id="PRO_5045526559" description="Lipoprotein" evidence="2">
    <location>
        <begin position="25"/>
        <end position="187"/>
    </location>
</feature>
<name>A0ABT6ZLC7_9ACTN</name>
<dbReference type="Proteomes" id="UP001431693">
    <property type="component" value="Unassembled WGS sequence"/>
</dbReference>
<keyword evidence="4" id="KW-1185">Reference proteome</keyword>
<evidence type="ECO:0008006" key="5">
    <source>
        <dbReference type="Google" id="ProtNLM"/>
    </source>
</evidence>
<gene>
    <name evidence="3" type="ORF">QJ043_07195</name>
</gene>
<dbReference type="EMBL" id="JASJEX010000003">
    <property type="protein sequence ID" value="MDJ1129860.1"/>
    <property type="molecule type" value="Genomic_DNA"/>
</dbReference>
<feature type="signal peptide" evidence="2">
    <location>
        <begin position="1"/>
        <end position="24"/>
    </location>
</feature>
<proteinExistence type="predicted"/>
<dbReference type="RefSeq" id="WP_283712981.1">
    <property type="nucleotide sequence ID" value="NZ_JASJEW010000002.1"/>
</dbReference>
<keyword evidence="2" id="KW-0732">Signal</keyword>
<evidence type="ECO:0000313" key="3">
    <source>
        <dbReference type="EMBL" id="MDJ1129860.1"/>
    </source>
</evidence>
<comment type="caution">
    <text evidence="3">The sequence shown here is derived from an EMBL/GenBank/DDBJ whole genome shotgun (WGS) entry which is preliminary data.</text>
</comment>